<comment type="caution">
    <text evidence="2">The sequence shown here is derived from an EMBL/GenBank/DDBJ whole genome shotgun (WGS) entry which is preliminary data.</text>
</comment>
<feature type="chain" id="PRO_5040362606" evidence="1">
    <location>
        <begin position="18"/>
        <end position="74"/>
    </location>
</feature>
<name>A0A9P1IXI9_9PELO</name>
<protein>
    <submittedName>
        <fullName evidence="2">Uncharacterized protein</fullName>
    </submittedName>
</protein>
<dbReference type="EMBL" id="CANHGI010000006">
    <property type="protein sequence ID" value="CAI5454100.1"/>
    <property type="molecule type" value="Genomic_DNA"/>
</dbReference>
<feature type="signal peptide" evidence="1">
    <location>
        <begin position="1"/>
        <end position="17"/>
    </location>
</feature>
<proteinExistence type="predicted"/>
<keyword evidence="3" id="KW-1185">Reference proteome</keyword>
<evidence type="ECO:0000256" key="1">
    <source>
        <dbReference type="SAM" id="SignalP"/>
    </source>
</evidence>
<dbReference type="AlphaFoldDB" id="A0A9P1IXI9"/>
<organism evidence="2 3">
    <name type="scientific">Caenorhabditis angaria</name>
    <dbReference type="NCBI Taxonomy" id="860376"/>
    <lineage>
        <taxon>Eukaryota</taxon>
        <taxon>Metazoa</taxon>
        <taxon>Ecdysozoa</taxon>
        <taxon>Nematoda</taxon>
        <taxon>Chromadorea</taxon>
        <taxon>Rhabditida</taxon>
        <taxon>Rhabditina</taxon>
        <taxon>Rhabditomorpha</taxon>
        <taxon>Rhabditoidea</taxon>
        <taxon>Rhabditidae</taxon>
        <taxon>Peloderinae</taxon>
        <taxon>Caenorhabditis</taxon>
    </lineage>
</organism>
<dbReference type="Proteomes" id="UP001152747">
    <property type="component" value="Unassembled WGS sequence"/>
</dbReference>
<accession>A0A9P1IXI9</accession>
<reference evidence="2" key="1">
    <citation type="submission" date="2022-11" db="EMBL/GenBank/DDBJ databases">
        <authorList>
            <person name="Kikuchi T."/>
        </authorList>
    </citation>
    <scope>NUCLEOTIDE SEQUENCE</scope>
    <source>
        <strain evidence="2">PS1010</strain>
    </source>
</reference>
<gene>
    <name evidence="2" type="ORF">CAMP_LOCUS16737</name>
</gene>
<evidence type="ECO:0000313" key="3">
    <source>
        <dbReference type="Proteomes" id="UP001152747"/>
    </source>
</evidence>
<keyword evidence="1" id="KW-0732">Signal</keyword>
<evidence type="ECO:0000313" key="2">
    <source>
        <dbReference type="EMBL" id="CAI5454100.1"/>
    </source>
</evidence>
<sequence length="74" mass="9115">MNKLLFLLLQFLFHVSAFSWFSRTEYQRNPEILQKDGCINQNKLENVFLRPKHQPKTRRVWRSKYSELYGPIWK</sequence>